<name>A0A942A3U8_9BACT</name>
<gene>
    <name evidence="2" type="ORF">MAG551_00339</name>
</gene>
<feature type="repeat" description="TPR" evidence="1">
    <location>
        <begin position="23"/>
        <end position="56"/>
    </location>
</feature>
<evidence type="ECO:0000313" key="3">
    <source>
        <dbReference type="Proteomes" id="UP000722750"/>
    </source>
</evidence>
<dbReference type="EMBL" id="JAANXD010000019">
    <property type="protein sequence ID" value="MBS1257297.1"/>
    <property type="molecule type" value="Genomic_DNA"/>
</dbReference>
<evidence type="ECO:0008006" key="4">
    <source>
        <dbReference type="Google" id="ProtNLM"/>
    </source>
</evidence>
<comment type="caution">
    <text evidence="2">The sequence shown here is derived from an EMBL/GenBank/DDBJ whole genome shotgun (WGS) entry which is preliminary data.</text>
</comment>
<sequence>MAGNIAQAKDTYSDILTINPKYPEVLVRLGALYLNEPDYVKSEECFLNTIKLDKYLLEAHLALSRIYLILNNPESCVMSCDELLRCLDLPRDITINSVSDLSKLYINIGDALKTQQKELLANVSFEIAALLDPDPRKTLNQKTQIST</sequence>
<accession>A0A942A3U8</accession>
<evidence type="ECO:0000313" key="2">
    <source>
        <dbReference type="EMBL" id="MBS1257297.1"/>
    </source>
</evidence>
<dbReference type="AlphaFoldDB" id="A0A942A3U8"/>
<keyword evidence="1" id="KW-0802">TPR repeat</keyword>
<dbReference type="InterPro" id="IPR019734">
    <property type="entry name" value="TPR_rpt"/>
</dbReference>
<dbReference type="PROSITE" id="PS50005">
    <property type="entry name" value="TPR"/>
    <property type="match status" value="1"/>
</dbReference>
<evidence type="ECO:0000256" key="1">
    <source>
        <dbReference type="PROSITE-ProRule" id="PRU00339"/>
    </source>
</evidence>
<proteinExistence type="predicted"/>
<reference evidence="2" key="1">
    <citation type="journal article" date="2021" name="ISME J.">
        <title>Fine-scale metabolic discontinuity in a stratified prokaryote microbiome of a Red Sea deep halocline.</title>
        <authorList>
            <person name="Michoud G."/>
            <person name="Ngugi D.K."/>
            <person name="Barozzi A."/>
            <person name="Merlino G."/>
            <person name="Calleja M.L."/>
            <person name="Delgado-Huertas A."/>
            <person name="Moran X.A.G."/>
            <person name="Daffonchio D."/>
        </authorList>
    </citation>
    <scope>NUCLEOTIDE SEQUENCE</scope>
    <source>
        <strain evidence="2">SuakinDeep_MAG55_1</strain>
    </source>
</reference>
<dbReference type="InterPro" id="IPR011990">
    <property type="entry name" value="TPR-like_helical_dom_sf"/>
</dbReference>
<dbReference type="Gene3D" id="1.25.40.10">
    <property type="entry name" value="Tetratricopeptide repeat domain"/>
    <property type="match status" value="1"/>
</dbReference>
<protein>
    <recommendedName>
        <fullName evidence="4">Tetratricopeptide repeat protein</fullName>
    </recommendedName>
</protein>
<organism evidence="2 3">
    <name type="scientific">Candidatus Scalindua arabica</name>
    <dbReference type="NCBI Taxonomy" id="1127984"/>
    <lineage>
        <taxon>Bacteria</taxon>
        <taxon>Pseudomonadati</taxon>
        <taxon>Planctomycetota</taxon>
        <taxon>Candidatus Brocadiia</taxon>
        <taxon>Candidatus Brocadiales</taxon>
        <taxon>Candidatus Scalinduaceae</taxon>
        <taxon>Candidatus Scalindua</taxon>
    </lineage>
</organism>
<dbReference type="SUPFAM" id="SSF48452">
    <property type="entry name" value="TPR-like"/>
    <property type="match status" value="1"/>
</dbReference>
<dbReference type="Proteomes" id="UP000722750">
    <property type="component" value="Unassembled WGS sequence"/>
</dbReference>